<keyword evidence="2" id="KW-0472">Membrane</keyword>
<evidence type="ECO:0000259" key="3">
    <source>
        <dbReference type="SMART" id="SM00854"/>
    </source>
</evidence>
<dbReference type="InterPro" id="IPR002737">
    <property type="entry name" value="MEMO1_fam"/>
</dbReference>
<organism evidence="4 5">
    <name type="scientific">Candidatus Komeilibacteria bacterium CG_4_10_14_0_2_um_filter_37_10</name>
    <dbReference type="NCBI Taxonomy" id="1974470"/>
    <lineage>
        <taxon>Bacteria</taxon>
        <taxon>Candidatus Komeiliibacteriota</taxon>
    </lineage>
</organism>
<gene>
    <name evidence="4" type="primary">amrB</name>
    <name evidence="4" type="ORF">COX77_02080</name>
</gene>
<accession>A0A2M7VFB5</accession>
<dbReference type="NCBIfam" id="TIGR04336">
    <property type="entry name" value="AmmeMemoSam_B"/>
    <property type="match status" value="1"/>
</dbReference>
<keyword evidence="2" id="KW-1133">Transmembrane helix</keyword>
<comment type="caution">
    <text evidence="4">The sequence shown here is derived from an EMBL/GenBank/DDBJ whole genome shotgun (WGS) entry which is preliminary data.</text>
</comment>
<dbReference type="CDD" id="cd07361">
    <property type="entry name" value="MEMO_like"/>
    <property type="match status" value="1"/>
</dbReference>
<dbReference type="Gene3D" id="3.60.21.10">
    <property type="match status" value="1"/>
</dbReference>
<protein>
    <submittedName>
        <fullName evidence="4">AmmeMemoRadiSam system protein B</fullName>
    </submittedName>
</protein>
<dbReference type="PANTHER" id="PTHR33393:SF12">
    <property type="entry name" value="CAPSULE BIOSYNTHESIS PROTEIN CAPA"/>
    <property type="match status" value="1"/>
</dbReference>
<name>A0A2M7VFB5_9BACT</name>
<evidence type="ECO:0000256" key="2">
    <source>
        <dbReference type="SAM" id="Phobius"/>
    </source>
</evidence>
<evidence type="ECO:0000313" key="4">
    <source>
        <dbReference type="EMBL" id="PIZ99275.1"/>
    </source>
</evidence>
<feature type="domain" description="Capsule synthesis protein CapA" evidence="3">
    <location>
        <begin position="308"/>
        <end position="538"/>
    </location>
</feature>
<evidence type="ECO:0000313" key="5">
    <source>
        <dbReference type="Proteomes" id="UP000230405"/>
    </source>
</evidence>
<dbReference type="AlphaFoldDB" id="A0A2M7VFB5"/>
<dbReference type="Pfam" id="PF09587">
    <property type="entry name" value="PGA_cap"/>
    <property type="match status" value="1"/>
</dbReference>
<proteinExistence type="inferred from homology"/>
<dbReference type="SUPFAM" id="SSF56300">
    <property type="entry name" value="Metallo-dependent phosphatases"/>
    <property type="match status" value="1"/>
</dbReference>
<dbReference type="SMART" id="SM00854">
    <property type="entry name" value="PGA_cap"/>
    <property type="match status" value="1"/>
</dbReference>
<keyword evidence="2" id="KW-0812">Transmembrane</keyword>
<dbReference type="CDD" id="cd07381">
    <property type="entry name" value="MPP_CapA"/>
    <property type="match status" value="1"/>
</dbReference>
<feature type="transmembrane region" description="Helical" evidence="2">
    <location>
        <begin position="9"/>
        <end position="28"/>
    </location>
</feature>
<reference evidence="5" key="1">
    <citation type="submission" date="2017-09" db="EMBL/GenBank/DDBJ databases">
        <title>Depth-based differentiation of microbial function through sediment-hosted aquifers and enrichment of novel symbionts in the deep terrestrial subsurface.</title>
        <authorList>
            <person name="Probst A.J."/>
            <person name="Ladd B."/>
            <person name="Jarett J.K."/>
            <person name="Geller-Mcgrath D.E."/>
            <person name="Sieber C.M.K."/>
            <person name="Emerson J.B."/>
            <person name="Anantharaman K."/>
            <person name="Thomas B.C."/>
            <person name="Malmstrom R."/>
            <person name="Stieglmeier M."/>
            <person name="Klingl A."/>
            <person name="Woyke T."/>
            <person name="Ryan C.M."/>
            <person name="Banfield J.F."/>
        </authorList>
    </citation>
    <scope>NUCLEOTIDE SEQUENCE [LARGE SCALE GENOMIC DNA]</scope>
</reference>
<dbReference type="Pfam" id="PF01875">
    <property type="entry name" value="Memo"/>
    <property type="match status" value="1"/>
</dbReference>
<comment type="similarity">
    <text evidence="1">Belongs to the CapA family.</text>
</comment>
<dbReference type="InterPro" id="IPR029052">
    <property type="entry name" value="Metallo-depent_PP-like"/>
</dbReference>
<dbReference type="EMBL" id="PFPO01000038">
    <property type="protein sequence ID" value="PIZ99275.1"/>
    <property type="molecule type" value="Genomic_DNA"/>
</dbReference>
<dbReference type="InterPro" id="IPR052169">
    <property type="entry name" value="CW_Biosynth-Accessory"/>
</dbReference>
<dbReference type="InterPro" id="IPR019079">
    <property type="entry name" value="Capsule_synth_CapA"/>
</dbReference>
<dbReference type="Proteomes" id="UP000230405">
    <property type="component" value="Unassembled WGS sequence"/>
</dbReference>
<evidence type="ECO:0000256" key="1">
    <source>
        <dbReference type="ARBA" id="ARBA00005662"/>
    </source>
</evidence>
<sequence>MDRRLTNKLIVVIVIMTVFLIGQLVWLLTKDTLPTITNLTISQKQSKNIITGTKEEYDRVFDSAARFADTPIAKIGGGILPHHLLVKEQIASYLLGLADQKYDTVVIIGPNHQNIGHGDIIYSDANWQTPTGSMDVDLNSANLINSTAKLNNKIIQQESSITVLLPYIHYALPKVKILPLIIKESAKTDELAKIAQLLSQYCQEQKILVLASIDFSHYLPVDVADFHDQITANIIQTFDQERILQTEIDSPKSAYLLLEYLRLTQQQKSFLVRQTNSGRFLPQQSESTTSHQFYYFVNGEPQQEKYLALMFFGDLMLDRNVKKQYENKNLDVIFQGLSGQENRFWRGLDLTSANLEGAVLKNGEHWLPDNAYDFSFDLNDVGQLKKYNFNFFNLANNHLTDQGTLGVEQTRDNLKQLNLEFSGCADAQIGECSLNIINRRGYRLAMLGFSQVYQPLDLGKIQEMIKQVKDKSDVIIINIHWGNEYQHQKNTIQENIAHTLIDSGADLIIGHHPHVVQGKEKYRGKYIFYSLGNFVFDQYFSADTQEGLGLGLIMDPSATNKILDYYLFPLQSERSRVRLMSREKKQEFVEKFDKW</sequence>
<dbReference type="Gene3D" id="3.40.830.10">
    <property type="entry name" value="LigB-like"/>
    <property type="match status" value="1"/>
</dbReference>
<dbReference type="PANTHER" id="PTHR33393">
    <property type="entry name" value="POLYGLUTAMINE SYNTHESIS ACCESSORY PROTEIN RV0574C-RELATED"/>
    <property type="match status" value="1"/>
</dbReference>